<comment type="caution">
    <text evidence="1">The sequence shown here is derived from an EMBL/GenBank/DDBJ whole genome shotgun (WGS) entry which is preliminary data.</text>
</comment>
<dbReference type="RefSeq" id="WP_005872711.1">
    <property type="nucleotide sequence ID" value="NZ_ACYG01000030.1"/>
</dbReference>
<sequence length="204" mass="23738">MFCDLSPYQSRRCKEIIENRAENSENISGLLEFINSKFKVRPISAFYGAGRDSARLKIVLRFDKDAAKITDKKCIEHYLVRTPLFEKLNGLKNFYISVESFESQIRTDLIQGAVEELLRNRNELLAPLKIWYIAAVSDAPVVFYFTRQDAARREGGGKIERLIRNFIEKAQDAKYLSHMEFKLFFDSKESVDLECGGNLFYYFK</sequence>
<evidence type="ECO:0000313" key="2">
    <source>
        <dbReference type="Proteomes" id="UP000005709"/>
    </source>
</evidence>
<protein>
    <submittedName>
        <fullName evidence="1">Uncharacterized protein</fullName>
    </submittedName>
</protein>
<dbReference type="AlphaFoldDB" id="C8PKD0"/>
<keyword evidence="2" id="KW-1185">Reference proteome</keyword>
<reference evidence="1 2" key="1">
    <citation type="submission" date="2009-07" db="EMBL/GenBank/DDBJ databases">
        <authorList>
            <person name="Madupu R."/>
            <person name="Sebastian Y."/>
            <person name="Durkin A.S."/>
            <person name="Torralba M."/>
            <person name="Methe B."/>
            <person name="Sutton G.G."/>
            <person name="Strausberg R.L."/>
            <person name="Nelson K.E."/>
        </authorList>
    </citation>
    <scope>NUCLEOTIDE SEQUENCE [LARGE SCALE GENOMIC DNA]</scope>
    <source>
        <strain evidence="1 2">RM3268</strain>
    </source>
</reference>
<dbReference type="STRING" id="824.CGRAC_2090"/>
<proteinExistence type="predicted"/>
<gene>
    <name evidence="1" type="ORF">CAMGR0001_0146</name>
</gene>
<evidence type="ECO:0000313" key="1">
    <source>
        <dbReference type="EMBL" id="EEV16539.1"/>
    </source>
</evidence>
<dbReference type="EMBL" id="ACYG01000030">
    <property type="protein sequence ID" value="EEV16539.1"/>
    <property type="molecule type" value="Genomic_DNA"/>
</dbReference>
<name>C8PKD0_9BACT</name>
<accession>C8PKD0</accession>
<dbReference type="Proteomes" id="UP000005709">
    <property type="component" value="Unassembled WGS sequence"/>
</dbReference>
<organism evidence="1 2">
    <name type="scientific">Campylobacter gracilis RM3268</name>
    <dbReference type="NCBI Taxonomy" id="553220"/>
    <lineage>
        <taxon>Bacteria</taxon>
        <taxon>Pseudomonadati</taxon>
        <taxon>Campylobacterota</taxon>
        <taxon>Epsilonproteobacteria</taxon>
        <taxon>Campylobacterales</taxon>
        <taxon>Campylobacteraceae</taxon>
        <taxon>Campylobacter</taxon>
    </lineage>
</organism>